<dbReference type="Proteomes" id="UP000541558">
    <property type="component" value="Unassembled WGS sequence"/>
</dbReference>
<gene>
    <name evidence="1" type="ORF">D9611_010400</name>
</gene>
<dbReference type="EMBL" id="JAACJK010000117">
    <property type="protein sequence ID" value="KAF5329975.1"/>
    <property type="molecule type" value="Genomic_DNA"/>
</dbReference>
<name>A0A8H5BUT1_9AGAR</name>
<protein>
    <submittedName>
        <fullName evidence="1">Uncharacterized protein</fullName>
    </submittedName>
</protein>
<comment type="caution">
    <text evidence="1">The sequence shown here is derived from an EMBL/GenBank/DDBJ whole genome shotgun (WGS) entry which is preliminary data.</text>
</comment>
<evidence type="ECO:0000313" key="2">
    <source>
        <dbReference type="Proteomes" id="UP000541558"/>
    </source>
</evidence>
<proteinExistence type="predicted"/>
<organism evidence="1 2">
    <name type="scientific">Ephemerocybe angulata</name>
    <dbReference type="NCBI Taxonomy" id="980116"/>
    <lineage>
        <taxon>Eukaryota</taxon>
        <taxon>Fungi</taxon>
        <taxon>Dikarya</taxon>
        <taxon>Basidiomycota</taxon>
        <taxon>Agaricomycotina</taxon>
        <taxon>Agaricomycetes</taxon>
        <taxon>Agaricomycetidae</taxon>
        <taxon>Agaricales</taxon>
        <taxon>Agaricineae</taxon>
        <taxon>Psathyrellaceae</taxon>
        <taxon>Ephemerocybe</taxon>
    </lineage>
</organism>
<sequence>MSVTDLGPVQWFVD</sequence>
<keyword evidence="2" id="KW-1185">Reference proteome</keyword>
<accession>A0A8H5BUT1</accession>
<reference evidence="1 2" key="1">
    <citation type="journal article" date="2020" name="ISME J.">
        <title>Uncovering the hidden diversity of litter-decomposition mechanisms in mushroom-forming fungi.</title>
        <authorList>
            <person name="Floudas D."/>
            <person name="Bentzer J."/>
            <person name="Ahren D."/>
            <person name="Johansson T."/>
            <person name="Persson P."/>
            <person name="Tunlid A."/>
        </authorList>
    </citation>
    <scope>NUCLEOTIDE SEQUENCE [LARGE SCALE GENOMIC DNA]</scope>
    <source>
        <strain evidence="1 2">CBS 175.51</strain>
    </source>
</reference>
<evidence type="ECO:0000313" key="1">
    <source>
        <dbReference type="EMBL" id="KAF5329975.1"/>
    </source>
</evidence>